<keyword evidence="2 7" id="KW-0813">Transport</keyword>
<dbReference type="InterPro" id="IPR035906">
    <property type="entry name" value="MetI-like_sf"/>
</dbReference>
<evidence type="ECO:0000256" key="6">
    <source>
        <dbReference type="ARBA" id="ARBA00023136"/>
    </source>
</evidence>
<evidence type="ECO:0000256" key="2">
    <source>
        <dbReference type="ARBA" id="ARBA00022448"/>
    </source>
</evidence>
<dbReference type="HOGENOM" id="CLU_016047_0_3_12"/>
<reference evidence="9 10" key="1">
    <citation type="journal article" date="2010" name="Stand. Genomic Sci.">
        <title>Complete genome sequence of Spirochaeta smaragdinae type strain (SEBR 4228).</title>
        <authorList>
            <person name="Mavromatis K."/>
            <person name="Yasawong M."/>
            <person name="Chertkov O."/>
            <person name="Lapidus A."/>
            <person name="Lucas S."/>
            <person name="Nolan M."/>
            <person name="Del Rio T.G."/>
            <person name="Tice H."/>
            <person name="Cheng J.F."/>
            <person name="Pitluck S."/>
            <person name="Liolios K."/>
            <person name="Ivanova N."/>
            <person name="Tapia R."/>
            <person name="Han C."/>
            <person name="Bruce D."/>
            <person name="Goodwin L."/>
            <person name="Pati A."/>
            <person name="Chen A."/>
            <person name="Palaniappan K."/>
            <person name="Land M."/>
            <person name="Hauser L."/>
            <person name="Chang Y.J."/>
            <person name="Jeffries C.D."/>
            <person name="Detter J.C."/>
            <person name="Rohde M."/>
            <person name="Brambilla E."/>
            <person name="Spring S."/>
            <person name="Goker M."/>
            <person name="Sikorski J."/>
            <person name="Woyke T."/>
            <person name="Bristow J."/>
            <person name="Eisen J.A."/>
            <person name="Markowitz V."/>
            <person name="Hugenholtz P."/>
            <person name="Klenk H.P."/>
            <person name="Kyrpides N.C."/>
        </authorList>
    </citation>
    <scope>NUCLEOTIDE SEQUENCE [LARGE SCALE GENOMIC DNA]</scope>
    <source>
        <strain evidence="10">DSM 11293 / JCM 15392 / SEBR 4228</strain>
    </source>
</reference>
<evidence type="ECO:0000259" key="8">
    <source>
        <dbReference type="PROSITE" id="PS50928"/>
    </source>
</evidence>
<proteinExistence type="inferred from homology"/>
<keyword evidence="5 7" id="KW-1133">Transmembrane helix</keyword>
<feature type="transmembrane region" description="Helical" evidence="7">
    <location>
        <begin position="212"/>
        <end position="232"/>
    </location>
</feature>
<name>E1RC60_SEDSS</name>
<dbReference type="OrthoDB" id="368671at2"/>
<evidence type="ECO:0000256" key="1">
    <source>
        <dbReference type="ARBA" id="ARBA00004651"/>
    </source>
</evidence>
<dbReference type="PANTHER" id="PTHR43005:SF1">
    <property type="entry name" value="SPERMIDINE_PUTRESCINE TRANSPORT SYSTEM PERMEASE PROTEIN"/>
    <property type="match status" value="1"/>
</dbReference>
<dbReference type="SUPFAM" id="SSF161098">
    <property type="entry name" value="MetI-like"/>
    <property type="match status" value="1"/>
</dbReference>
<evidence type="ECO:0000313" key="9">
    <source>
        <dbReference type="EMBL" id="ADK79940.1"/>
    </source>
</evidence>
<dbReference type="PROSITE" id="PS50928">
    <property type="entry name" value="ABC_TM1"/>
    <property type="match status" value="1"/>
</dbReference>
<comment type="subcellular location">
    <subcellularLocation>
        <location evidence="1 7">Cell membrane</location>
        <topology evidence="1 7">Multi-pass membrane protein</topology>
    </subcellularLocation>
</comment>
<dbReference type="STRING" id="573413.Spirs_0805"/>
<feature type="transmembrane region" description="Helical" evidence="7">
    <location>
        <begin position="259"/>
        <end position="283"/>
    </location>
</feature>
<dbReference type="PANTHER" id="PTHR43005">
    <property type="entry name" value="BLR7065 PROTEIN"/>
    <property type="match status" value="1"/>
</dbReference>
<sequence length="294" mass="32865">MTGQQQRLNHTPYWYALPGILLIVCVLAIPIIQGIILSLYKYNLASTAPKCFIGLKNYAHLLLDQKFRATFLQTLLFVFCALLFEFSLGFLFALLLQQNFKGKKILRGIMLLPWMMPPVVTAFVWTWILNGSSGVLNYFLLKLGLITKNIEWLSTPGLSLGVLIFVDIWSFTPFVTLVLYAGLQGIPQQLYEAAKIDGAGVLRRMRSITMPMLVPAASVAFLMRSMMALRTFDSVWIMTRGGPAGSTELLGTYAYKKGLIGFNIGMGSAATSMIFFVSFLMSVKFIQIVLKKKN</sequence>
<dbReference type="KEGG" id="ssm:Spirs_0805"/>
<dbReference type="Proteomes" id="UP000002318">
    <property type="component" value="Chromosome"/>
</dbReference>
<feature type="transmembrane region" description="Helical" evidence="7">
    <location>
        <begin position="12"/>
        <end position="40"/>
    </location>
</feature>
<dbReference type="GO" id="GO:0055085">
    <property type="term" value="P:transmembrane transport"/>
    <property type="evidence" value="ECO:0007669"/>
    <property type="project" value="InterPro"/>
</dbReference>
<comment type="similarity">
    <text evidence="7">Belongs to the binding-protein-dependent transport system permease family.</text>
</comment>
<dbReference type="eggNOG" id="COG1175">
    <property type="taxonomic scope" value="Bacteria"/>
</dbReference>
<evidence type="ECO:0000256" key="7">
    <source>
        <dbReference type="RuleBase" id="RU363032"/>
    </source>
</evidence>
<evidence type="ECO:0000256" key="4">
    <source>
        <dbReference type="ARBA" id="ARBA00022692"/>
    </source>
</evidence>
<dbReference type="EMBL" id="CP002116">
    <property type="protein sequence ID" value="ADK79940.1"/>
    <property type="molecule type" value="Genomic_DNA"/>
</dbReference>
<dbReference type="RefSeq" id="WP_013253404.1">
    <property type="nucleotide sequence ID" value="NC_014364.1"/>
</dbReference>
<feature type="transmembrane region" description="Helical" evidence="7">
    <location>
        <begin position="108"/>
        <end position="128"/>
    </location>
</feature>
<keyword evidence="4 7" id="KW-0812">Transmembrane</keyword>
<gene>
    <name evidence="9" type="ordered locus">Spirs_0805</name>
</gene>
<feature type="domain" description="ABC transmembrane type-1" evidence="8">
    <location>
        <begin position="71"/>
        <end position="285"/>
    </location>
</feature>
<dbReference type="Gene3D" id="1.10.3720.10">
    <property type="entry name" value="MetI-like"/>
    <property type="match status" value="1"/>
</dbReference>
<dbReference type="GO" id="GO:0005886">
    <property type="term" value="C:plasma membrane"/>
    <property type="evidence" value="ECO:0007669"/>
    <property type="project" value="UniProtKB-SubCell"/>
</dbReference>
<dbReference type="InterPro" id="IPR000515">
    <property type="entry name" value="MetI-like"/>
</dbReference>
<accession>E1RC60</accession>
<keyword evidence="6 7" id="KW-0472">Membrane</keyword>
<feature type="transmembrane region" description="Helical" evidence="7">
    <location>
        <begin position="158"/>
        <end position="181"/>
    </location>
</feature>
<dbReference type="Pfam" id="PF00528">
    <property type="entry name" value="BPD_transp_1"/>
    <property type="match status" value="1"/>
</dbReference>
<keyword evidence="10" id="KW-1185">Reference proteome</keyword>
<evidence type="ECO:0000256" key="5">
    <source>
        <dbReference type="ARBA" id="ARBA00022989"/>
    </source>
</evidence>
<dbReference type="CDD" id="cd06261">
    <property type="entry name" value="TM_PBP2"/>
    <property type="match status" value="1"/>
</dbReference>
<evidence type="ECO:0000313" key="10">
    <source>
        <dbReference type="Proteomes" id="UP000002318"/>
    </source>
</evidence>
<evidence type="ECO:0000256" key="3">
    <source>
        <dbReference type="ARBA" id="ARBA00022475"/>
    </source>
</evidence>
<keyword evidence="3" id="KW-1003">Cell membrane</keyword>
<dbReference type="AlphaFoldDB" id="E1RC60"/>
<protein>
    <submittedName>
        <fullName evidence="9">Binding-protein-dependent transport systems inner membrane component</fullName>
    </submittedName>
</protein>
<organism evidence="9 10">
    <name type="scientific">Sediminispirochaeta smaragdinae (strain DSM 11293 / JCM 15392 / SEBR 4228)</name>
    <name type="common">Spirochaeta smaragdinae</name>
    <dbReference type="NCBI Taxonomy" id="573413"/>
    <lineage>
        <taxon>Bacteria</taxon>
        <taxon>Pseudomonadati</taxon>
        <taxon>Spirochaetota</taxon>
        <taxon>Spirochaetia</taxon>
        <taxon>Spirochaetales</taxon>
        <taxon>Spirochaetaceae</taxon>
        <taxon>Sediminispirochaeta</taxon>
    </lineage>
</organism>
<feature type="transmembrane region" description="Helical" evidence="7">
    <location>
        <begin position="71"/>
        <end position="96"/>
    </location>
</feature>